<dbReference type="SUPFAM" id="SSF52540">
    <property type="entry name" value="P-loop containing nucleoside triphosphate hydrolases"/>
    <property type="match status" value="1"/>
</dbReference>
<dbReference type="InterPro" id="IPR003593">
    <property type="entry name" value="AAA+_ATPase"/>
</dbReference>
<dbReference type="PATRIC" id="fig|1224164.3.peg.2495"/>
<dbReference type="AlphaFoldDB" id="W5YBC9"/>
<proteinExistence type="inferred from homology"/>
<dbReference type="PROSITE" id="PS00211">
    <property type="entry name" value="ABC_TRANSPORTER_1"/>
    <property type="match status" value="1"/>
</dbReference>
<dbReference type="GO" id="GO:0005524">
    <property type="term" value="F:ATP binding"/>
    <property type="evidence" value="ECO:0007669"/>
    <property type="project" value="UniProtKB-KW"/>
</dbReference>
<dbReference type="RefSeq" id="WP_025253826.1">
    <property type="nucleotide sequence ID" value="NZ_CP004353.1"/>
</dbReference>
<dbReference type="Proteomes" id="UP000019222">
    <property type="component" value="Chromosome"/>
</dbReference>
<dbReference type="STRING" id="1224164.B843_12360"/>
<dbReference type="InterPro" id="IPR027417">
    <property type="entry name" value="P-loop_NTPase"/>
</dbReference>
<protein>
    <submittedName>
        <fullName evidence="6">ABC transporter ATP-binding protein</fullName>
    </submittedName>
</protein>
<evidence type="ECO:0000256" key="4">
    <source>
        <dbReference type="ARBA" id="ARBA00022840"/>
    </source>
</evidence>
<keyword evidence="2" id="KW-0813">Transport</keyword>
<gene>
    <name evidence="6" type="ORF">B843_12360</name>
</gene>
<accession>W5YBC9</accession>
<name>W5YBC9_9CORY</name>
<evidence type="ECO:0000313" key="7">
    <source>
        <dbReference type="Proteomes" id="UP000019222"/>
    </source>
</evidence>
<dbReference type="eggNOG" id="COG1131">
    <property type="taxonomic scope" value="Bacteria"/>
</dbReference>
<evidence type="ECO:0000256" key="2">
    <source>
        <dbReference type="ARBA" id="ARBA00022448"/>
    </source>
</evidence>
<dbReference type="EMBL" id="CP004353">
    <property type="protein sequence ID" value="AHI23848.1"/>
    <property type="molecule type" value="Genomic_DNA"/>
</dbReference>
<evidence type="ECO:0000313" key="6">
    <source>
        <dbReference type="EMBL" id="AHI23848.1"/>
    </source>
</evidence>
<evidence type="ECO:0000256" key="1">
    <source>
        <dbReference type="ARBA" id="ARBA00005417"/>
    </source>
</evidence>
<dbReference type="GO" id="GO:0016887">
    <property type="term" value="F:ATP hydrolysis activity"/>
    <property type="evidence" value="ECO:0007669"/>
    <property type="project" value="InterPro"/>
</dbReference>
<dbReference type="PANTHER" id="PTHR43335:SF4">
    <property type="entry name" value="ABC TRANSPORTER, ATP-BINDING PROTEIN"/>
    <property type="match status" value="1"/>
</dbReference>
<dbReference type="KEGG" id="cvt:B843_12360"/>
<dbReference type="Pfam" id="PF00005">
    <property type="entry name" value="ABC_tran"/>
    <property type="match status" value="1"/>
</dbReference>
<comment type="similarity">
    <text evidence="1">Belongs to the ABC transporter superfamily.</text>
</comment>
<dbReference type="PANTHER" id="PTHR43335">
    <property type="entry name" value="ABC TRANSPORTER, ATP-BINDING PROTEIN"/>
    <property type="match status" value="1"/>
</dbReference>
<dbReference type="InterPro" id="IPR017871">
    <property type="entry name" value="ABC_transporter-like_CS"/>
</dbReference>
<sequence length="315" mass="33222">MLEIRNLTKTYRAQTAVNDLSFTVPDGQVTGFLGPNGAGKSTTMRMAVGLERPTSGEATFDGVPFRKLDNPGRVVGSLLDATWFHPGRSAYQHLAILADLMRLPETRIEECLEAVGLSGVATKRVGGFSLGMKQRLGVACALMGNPKHVLLDEPVNGLDPEGVHWMRERIRALAADGCAVLVSSHLLSEMELTADRLIVVGKGALIAEGTVEEFLSRGKAGTVEVEVLAEDVFRAVGLLEAEGLRVSVVSGGAGSDASSSAAKKALLRVDGAVADDIARLALNNRLLITGLSAKKVSLEDAFLDTTAGSVVYQAN</sequence>
<dbReference type="Gene3D" id="3.40.50.300">
    <property type="entry name" value="P-loop containing nucleotide triphosphate hydrolases"/>
    <property type="match status" value="1"/>
</dbReference>
<keyword evidence="7" id="KW-1185">Reference proteome</keyword>
<dbReference type="CDD" id="cd03268">
    <property type="entry name" value="ABC_BcrA_bacitracin_resist"/>
    <property type="match status" value="1"/>
</dbReference>
<organism evidence="6 7">
    <name type="scientific">Corynebacterium vitaeruminis DSM 20294</name>
    <dbReference type="NCBI Taxonomy" id="1224164"/>
    <lineage>
        <taxon>Bacteria</taxon>
        <taxon>Bacillati</taxon>
        <taxon>Actinomycetota</taxon>
        <taxon>Actinomycetes</taxon>
        <taxon>Mycobacteriales</taxon>
        <taxon>Corynebacteriaceae</taxon>
        <taxon>Corynebacterium</taxon>
    </lineage>
</organism>
<evidence type="ECO:0000256" key="3">
    <source>
        <dbReference type="ARBA" id="ARBA00022741"/>
    </source>
</evidence>
<evidence type="ECO:0000259" key="5">
    <source>
        <dbReference type="PROSITE" id="PS50893"/>
    </source>
</evidence>
<dbReference type="SMART" id="SM00382">
    <property type="entry name" value="AAA"/>
    <property type="match status" value="1"/>
</dbReference>
<keyword evidence="3" id="KW-0547">Nucleotide-binding</keyword>
<feature type="domain" description="ABC transporter" evidence="5">
    <location>
        <begin position="2"/>
        <end position="227"/>
    </location>
</feature>
<dbReference type="HOGENOM" id="CLU_000604_1_2_11"/>
<dbReference type="PROSITE" id="PS50893">
    <property type="entry name" value="ABC_TRANSPORTER_2"/>
    <property type="match status" value="1"/>
</dbReference>
<reference evidence="6 7" key="1">
    <citation type="submission" date="2013-02" db="EMBL/GenBank/DDBJ databases">
        <title>The complete genome sequence of Corynebacterium vitaeruminis DSM 20294.</title>
        <authorList>
            <person name="Ruckert C."/>
            <person name="Albersmeier A."/>
            <person name="Kalinowski J."/>
        </authorList>
    </citation>
    <scope>NUCLEOTIDE SEQUENCE [LARGE SCALE GENOMIC DNA]</scope>
    <source>
        <strain evidence="7">ATCC 10234</strain>
    </source>
</reference>
<keyword evidence="4 6" id="KW-0067">ATP-binding</keyword>
<dbReference type="InterPro" id="IPR003439">
    <property type="entry name" value="ABC_transporter-like_ATP-bd"/>
</dbReference>